<dbReference type="GO" id="GO:0008300">
    <property type="term" value="P:isoprenoid catabolic process"/>
    <property type="evidence" value="ECO:0007669"/>
    <property type="project" value="TreeGrafter"/>
</dbReference>
<reference evidence="2 3" key="1">
    <citation type="journal article" date="2011" name="J. Bacteriol.">
        <title>Whole-genome shotgun sequencing of the sulfur-oxidizing chemoautotroph Tetrathiobacter kashmirensis.</title>
        <authorList>
            <person name="Ghosh W."/>
            <person name="George A."/>
            <person name="Agarwal A."/>
            <person name="Raj P."/>
            <person name="Alam M."/>
            <person name="Pyne P."/>
            <person name="Das Gupta S.K."/>
        </authorList>
    </citation>
    <scope>NUCLEOTIDE SEQUENCE [LARGE SCALE GENOMIC DNA]</scope>
    <source>
        <strain evidence="2 3">WT001</strain>
    </source>
</reference>
<keyword evidence="2" id="KW-0413">Isomerase</keyword>
<comment type="similarity">
    <text evidence="1">Belongs to the enoyl-CoA hydratase/isomerase family.</text>
</comment>
<organism evidence="2 3">
    <name type="scientific">Advenella kashmirensis (strain DSM 17095 / LMG 22695 / WT001)</name>
    <name type="common">Tetrathiobacter kashmirensis</name>
    <dbReference type="NCBI Taxonomy" id="1036672"/>
    <lineage>
        <taxon>Bacteria</taxon>
        <taxon>Pseudomonadati</taxon>
        <taxon>Pseudomonadota</taxon>
        <taxon>Betaproteobacteria</taxon>
        <taxon>Burkholderiales</taxon>
        <taxon>Alcaligenaceae</taxon>
    </lineage>
</organism>
<protein>
    <submittedName>
        <fullName evidence="2">Enoyl-CoA hydratase/isomerase</fullName>
    </submittedName>
</protein>
<dbReference type="EMBL" id="CP003555">
    <property type="protein sequence ID" value="AFK62848.1"/>
    <property type="molecule type" value="Genomic_DNA"/>
</dbReference>
<evidence type="ECO:0000313" key="3">
    <source>
        <dbReference type="Proteomes" id="UP000005267"/>
    </source>
</evidence>
<dbReference type="Proteomes" id="UP000005267">
    <property type="component" value="Chromosome"/>
</dbReference>
<dbReference type="Gene3D" id="3.90.226.10">
    <property type="entry name" value="2-enoyl-CoA Hydratase, Chain A, domain 1"/>
    <property type="match status" value="1"/>
</dbReference>
<dbReference type="GO" id="GO:0016853">
    <property type="term" value="F:isomerase activity"/>
    <property type="evidence" value="ECO:0007669"/>
    <property type="project" value="UniProtKB-KW"/>
</dbReference>
<dbReference type="HOGENOM" id="CLU_009834_7_3_4"/>
<keyword evidence="3" id="KW-1185">Reference proteome</keyword>
<dbReference type="PANTHER" id="PTHR42964:SF1">
    <property type="entry name" value="POLYKETIDE BIOSYNTHESIS ENOYL-COA HYDRATASE PKSH-RELATED"/>
    <property type="match status" value="1"/>
</dbReference>
<dbReference type="InterPro" id="IPR051683">
    <property type="entry name" value="Enoyl-CoA_Hydratase/Isomerase"/>
</dbReference>
<dbReference type="STRING" id="1036672.TKWG_13775"/>
<dbReference type="KEGG" id="aka:TKWG_13775"/>
<dbReference type="Pfam" id="PF00378">
    <property type="entry name" value="ECH_1"/>
    <property type="match status" value="1"/>
</dbReference>
<accession>I3UCW0</accession>
<evidence type="ECO:0000313" key="2">
    <source>
        <dbReference type="EMBL" id="AFK62848.1"/>
    </source>
</evidence>
<sequence length="257" mass="27747">MVLNRPDSRNALSREMVESLMQALDYAVAEKQVRVIVFAAIGKAFCAGGNIGNVHDRLAEPVGQNGRDPIAIGNRFYGKFLESLARSPKPTVAVVQGAAMGGGAGLVCAVDIAIAISGVKFGFPETSIGLVPAQILPFVAARIGIQQARRMMLTGERVSSETAFRIGLVDYLEQDEHALETRLNQVTAALKHGGPKALENTKVMLRTLFGLREWQEQGLSEYLDNAADVFAAQLRSEALEGIEAARARRTPVWDCVK</sequence>
<evidence type="ECO:0000256" key="1">
    <source>
        <dbReference type="ARBA" id="ARBA00005254"/>
    </source>
</evidence>
<dbReference type="InterPro" id="IPR001753">
    <property type="entry name" value="Enoyl-CoA_hydra/iso"/>
</dbReference>
<dbReference type="SUPFAM" id="SSF52096">
    <property type="entry name" value="ClpP/crotonase"/>
    <property type="match status" value="1"/>
</dbReference>
<dbReference type="AlphaFoldDB" id="I3UCW0"/>
<dbReference type="InterPro" id="IPR014748">
    <property type="entry name" value="Enoyl-CoA_hydra_C"/>
</dbReference>
<gene>
    <name evidence="2" type="ordered locus">TKWG_13775</name>
</gene>
<reference evidence="3" key="2">
    <citation type="journal article" date="2013" name="PLoS ONE">
        <title>Genome implosion elicits host-confinement in Alcaligenaceae: evidence from the comparative genomics of Tetrathiobacter kashmirensis, a pathogen in the making.</title>
        <authorList>
            <person name="Ghosh W."/>
            <person name="Alam M."/>
            <person name="Roy C."/>
            <person name="Pyne P."/>
            <person name="George A."/>
            <person name="Chakraborty R."/>
            <person name="Majumder S."/>
            <person name="Agarwal A."/>
            <person name="Chakraborty S."/>
            <person name="Majumdar S."/>
            <person name="Gupta S.K."/>
        </authorList>
    </citation>
    <scope>NUCLEOTIDE SEQUENCE [LARGE SCALE GENOMIC DNA]</scope>
    <source>
        <strain evidence="3">WT001</strain>
    </source>
</reference>
<proteinExistence type="inferred from homology"/>
<dbReference type="CDD" id="cd06558">
    <property type="entry name" value="crotonase-like"/>
    <property type="match status" value="1"/>
</dbReference>
<dbReference type="PANTHER" id="PTHR42964">
    <property type="entry name" value="ENOYL-COA HYDRATASE"/>
    <property type="match status" value="1"/>
</dbReference>
<name>I3UCW0_ADVKW</name>
<dbReference type="Gene3D" id="1.10.12.10">
    <property type="entry name" value="Lyase 2-enoyl-coa Hydratase, Chain A, domain 2"/>
    <property type="match status" value="1"/>
</dbReference>
<dbReference type="InterPro" id="IPR029045">
    <property type="entry name" value="ClpP/crotonase-like_dom_sf"/>
</dbReference>